<sequence length="42" mass="4924">MLETMISHTNLAHFINSLMFSIFFDSLKGFLGFTFLLRQIQI</sequence>
<keyword evidence="1" id="KW-0472">Membrane</keyword>
<name>A0A0E3B9H4_9BURK</name>
<dbReference type="Proteomes" id="UP000029567">
    <property type="component" value="Unassembled WGS sequence"/>
</dbReference>
<dbReference type="AlphaFoldDB" id="A0A0E3B9H4"/>
<evidence type="ECO:0000256" key="1">
    <source>
        <dbReference type="SAM" id="Phobius"/>
    </source>
</evidence>
<proteinExistence type="predicted"/>
<evidence type="ECO:0000313" key="2">
    <source>
        <dbReference type="EMBL" id="KGG83627.1"/>
    </source>
</evidence>
<accession>A0A0E3B9H4</accession>
<gene>
    <name evidence="2" type="ORF">P245_25260</name>
</gene>
<keyword evidence="1" id="KW-1133">Transmembrane helix</keyword>
<protein>
    <submittedName>
        <fullName evidence="2">Uncharacterized protein</fullName>
    </submittedName>
</protein>
<feature type="transmembrane region" description="Helical" evidence="1">
    <location>
        <begin position="12"/>
        <end position="37"/>
    </location>
</feature>
<comment type="caution">
    <text evidence="2">The sequence shown here is derived from an EMBL/GenBank/DDBJ whole genome shotgun (WGS) entry which is preliminary data.</text>
</comment>
<evidence type="ECO:0000313" key="3">
    <source>
        <dbReference type="Proteomes" id="UP000029567"/>
    </source>
</evidence>
<dbReference type="EMBL" id="AWTN01000140">
    <property type="protein sequence ID" value="KGG83627.1"/>
    <property type="molecule type" value="Genomic_DNA"/>
</dbReference>
<reference evidence="2 3" key="1">
    <citation type="submission" date="2013-09" db="EMBL/GenBank/DDBJ databases">
        <title>High correlation between genotypes and phenotypes of environmental bacteria Comamonas testosteroni strains.</title>
        <authorList>
            <person name="Liu L."/>
            <person name="Zhu W."/>
            <person name="Xia X."/>
            <person name="Xu B."/>
            <person name="Luo M."/>
            <person name="Wang G."/>
        </authorList>
    </citation>
    <scope>NUCLEOTIDE SEQUENCE [LARGE SCALE GENOMIC DNA]</scope>
    <source>
        <strain evidence="2 3">JL14</strain>
    </source>
</reference>
<organism evidence="2 3">
    <name type="scientific">Comamonas thiooxydans</name>
    <dbReference type="NCBI Taxonomy" id="363952"/>
    <lineage>
        <taxon>Bacteria</taxon>
        <taxon>Pseudomonadati</taxon>
        <taxon>Pseudomonadota</taxon>
        <taxon>Betaproteobacteria</taxon>
        <taxon>Burkholderiales</taxon>
        <taxon>Comamonadaceae</taxon>
        <taxon>Comamonas</taxon>
    </lineage>
</organism>
<keyword evidence="1" id="KW-0812">Transmembrane</keyword>